<accession>A0ABR3YKR6</accession>
<proteinExistence type="predicted"/>
<dbReference type="SUPFAM" id="SSF82199">
    <property type="entry name" value="SET domain"/>
    <property type="match status" value="1"/>
</dbReference>
<reference evidence="1 2" key="1">
    <citation type="journal article" date="2024" name="IMA Fungus">
        <title>IMA Genome - F19 : A genome assembly and annotation guide to empower mycologists, including annotated draft genome sequences of Ceratocystis pirilliformis, Diaporthe australafricana, Fusarium ophioides, Paecilomyces lecythidis, and Sporothrix stenoceras.</title>
        <authorList>
            <person name="Aylward J."/>
            <person name="Wilson A.M."/>
            <person name="Visagie C.M."/>
            <person name="Spraker J."/>
            <person name="Barnes I."/>
            <person name="Buitendag C."/>
            <person name="Ceriani C."/>
            <person name="Del Mar Angel L."/>
            <person name="du Plessis D."/>
            <person name="Fuchs T."/>
            <person name="Gasser K."/>
            <person name="Kramer D."/>
            <person name="Li W."/>
            <person name="Munsamy K."/>
            <person name="Piso A."/>
            <person name="Price J.L."/>
            <person name="Sonnekus B."/>
            <person name="Thomas C."/>
            <person name="van der Nest A."/>
            <person name="van Dijk A."/>
            <person name="van Heerden A."/>
            <person name="van Vuuren N."/>
            <person name="Yilmaz N."/>
            <person name="Duong T.A."/>
            <person name="van der Merwe N.A."/>
            <person name="Wingfield M.J."/>
            <person name="Wingfield B.D."/>
        </authorList>
    </citation>
    <scope>NUCLEOTIDE SEQUENCE [LARGE SCALE GENOMIC DNA]</scope>
    <source>
        <strain evidence="1 2">CMW 12675</strain>
    </source>
</reference>
<comment type="caution">
    <text evidence="1">The sequence shown here is derived from an EMBL/GenBank/DDBJ whole genome shotgun (WGS) entry which is preliminary data.</text>
</comment>
<dbReference type="Gene3D" id="3.90.1410.10">
    <property type="entry name" value="set domain protein methyltransferase, domain 1"/>
    <property type="match status" value="1"/>
</dbReference>
<dbReference type="PANTHER" id="PTHR13271">
    <property type="entry name" value="UNCHARACTERIZED PUTATIVE METHYLTRANSFERASE"/>
    <property type="match status" value="1"/>
</dbReference>
<sequence>MSQYDALQSWATANGAYLNPKVAIAVSPTTGASFVASEEIPRSEPIVSCPMRLSLSYLNVLEGAPADFINPWTTSPPDSVANAGNRPAIVKNIPLPADFLASTPPNVVSRFLLMQQYLAGSQSYWNAYINALPQPGELQLPVFWDSDDTELLDGTNLGASVVEIRTRLADEYAAARKLLTGWTEGGWREFSRELYYWAYGIITSRSFTPLLVIPKGVQAALAAPLGGRRMDEFSLLLPLYDIANHDMTVPVTWTPLDAGENDGGLSRVTLTVDRVHAKGTHVFNNYGMRTNSQLLLSYGFMIPESETLHNDYVHLKKRNQKADVTDDYILSLHPATDQRSVLLEHRQMVEAGKLEAFSNSGKHEVLSSFQRVQDKIVYDLVLMHASLDKLREKLGVQADLQTNSIKQEVLARLLTNQVPDDVRPWLLQTMAVIGGQAMVALEKLDETEVEVDEDQMPYLTQNQRLGLGYRKACRRVLENVLEAIDTRPVEDGGEEEEQEEGGKKK</sequence>
<organism evidence="1 2">
    <name type="scientific">Ceratocystis pirilliformis</name>
    <dbReference type="NCBI Taxonomy" id="259994"/>
    <lineage>
        <taxon>Eukaryota</taxon>
        <taxon>Fungi</taxon>
        <taxon>Dikarya</taxon>
        <taxon>Ascomycota</taxon>
        <taxon>Pezizomycotina</taxon>
        <taxon>Sordariomycetes</taxon>
        <taxon>Hypocreomycetidae</taxon>
        <taxon>Microascales</taxon>
        <taxon>Ceratocystidaceae</taxon>
        <taxon>Ceratocystis</taxon>
    </lineage>
</organism>
<name>A0ABR3YKR6_9PEZI</name>
<dbReference type="EMBL" id="JAWDJO010000239">
    <property type="protein sequence ID" value="KAL1888921.1"/>
    <property type="molecule type" value="Genomic_DNA"/>
</dbReference>
<protein>
    <recommendedName>
        <fullName evidence="3">SET domain-containing protein</fullName>
    </recommendedName>
</protein>
<evidence type="ECO:0008006" key="3">
    <source>
        <dbReference type="Google" id="ProtNLM"/>
    </source>
</evidence>
<evidence type="ECO:0000313" key="2">
    <source>
        <dbReference type="Proteomes" id="UP001583280"/>
    </source>
</evidence>
<keyword evidence="2" id="KW-1185">Reference proteome</keyword>
<evidence type="ECO:0000313" key="1">
    <source>
        <dbReference type="EMBL" id="KAL1888921.1"/>
    </source>
</evidence>
<dbReference type="InterPro" id="IPR046341">
    <property type="entry name" value="SET_dom_sf"/>
</dbReference>
<gene>
    <name evidence="1" type="ORF">Cpir12675_005984</name>
</gene>
<dbReference type="PANTHER" id="PTHR13271:SF146">
    <property type="entry name" value="SET DOMAIN-CONTAINING PROTEIN"/>
    <property type="match status" value="1"/>
</dbReference>
<dbReference type="InterPro" id="IPR050600">
    <property type="entry name" value="SETD3_SETD6_MTase"/>
</dbReference>
<dbReference type="Proteomes" id="UP001583280">
    <property type="component" value="Unassembled WGS sequence"/>
</dbReference>